<keyword evidence="2" id="KW-0472">Membrane</keyword>
<feature type="transmembrane region" description="Helical" evidence="2">
    <location>
        <begin position="189"/>
        <end position="207"/>
    </location>
</feature>
<feature type="transmembrane region" description="Helical" evidence="2">
    <location>
        <begin position="861"/>
        <end position="879"/>
    </location>
</feature>
<feature type="transmembrane region" description="Helical" evidence="2">
    <location>
        <begin position="891"/>
        <end position="910"/>
    </location>
</feature>
<sequence>MFELLAFLALIVSFVALSRAGKSQQQVRSLAQRLEVLETELQAARQPPGTGLSLQTSAPDTASALETASGMRQPHHPPQWPEAQSASSISAPPEALPRPRGPSLWGPQFSRARISLIGGVLVLGGLAFTLRALGAPAWTLLLAVFAFGGLLYFNARWVPWPVSGALRGLGYGVTALGVGSLSPQLPGDWGPGAVMLGLLGLSAALLQDALRRRALLLGALAVGGSALSTWMLTDDLGRWSIPAAGAALLLAAVAVWQGRAEQHATPADEQGDPAGPDAPASRRAALALTLGAAGAVPLGWVVASASHAQDGLWSGTAGLARMTFQLTGGPLALLPWLAFSLLALSVPLALLTRRRQGLDGDFQDDRPDGVTLGAAWAILAPQVLVAAAVGAAFNSGWLPTGALALIILAALVMATHVAWTRRNTQDSPLANTVAGSLTAGAAGVAGALALSVLGPRTEALALAGVTSALVLVGLSGRSRFWLRTGALGLGVTALWGAWGTVSLALGTNLLASPDVLRTALMGAVPAALGLLAAWRLGQDSWATAPPPARAVRAAEPGQPQFPAHPGRRWSPTLLAGLCSAVLAVALLPAGAAVLAGGVVLAGAVLWTHAAHEGGNTVPFWTAAPLLTLGSLLLLFNVGGSMSSRPLSLGFMSALLAGAGLLRATPGTFATAPPRLLAEGTALTVLALALARTGLHWWPMLGLPGSLALLALLTSPLRLTLGWSRMDTLLGLGGLILLSLTLAGWPGGAGAELGRVQVAAPGGVVLAAVWWLTRTAPGLKVMGRLSRPFGGLPPEAGAHPPVTLALWLGGWALLVPLALGVWLSPQAAGFQPWLVASSLALLAVGLEAAVRAHRSGGTGARALWTAGLALIAGAGVKGALLDAASFPNASAGLGIAVLVTGLSLLAVAILAPRPAAPVPSND</sequence>
<feature type="transmembrane region" description="Helical" evidence="2">
    <location>
        <begin position="696"/>
        <end position="716"/>
    </location>
</feature>
<feature type="transmembrane region" description="Helical" evidence="2">
    <location>
        <begin position="829"/>
        <end position="849"/>
    </location>
</feature>
<feature type="transmembrane region" description="Helical" evidence="2">
    <location>
        <begin position="618"/>
        <end position="639"/>
    </location>
</feature>
<dbReference type="EMBL" id="JACHFL010000009">
    <property type="protein sequence ID" value="MBB5364218.1"/>
    <property type="molecule type" value="Genomic_DNA"/>
</dbReference>
<feature type="transmembrane region" description="Helical" evidence="2">
    <location>
        <begin position="646"/>
        <end position="664"/>
    </location>
</feature>
<keyword evidence="2" id="KW-1133">Transmembrane helix</keyword>
<gene>
    <name evidence="3" type="ORF">HNQ08_003326</name>
</gene>
<feature type="transmembrane region" description="Helical" evidence="2">
    <location>
        <begin position="284"/>
        <end position="303"/>
    </location>
</feature>
<name>A0A7W8JYD5_9DEIO</name>
<organism evidence="3 4">
    <name type="scientific">Deinococcus humi</name>
    <dbReference type="NCBI Taxonomy" id="662880"/>
    <lineage>
        <taxon>Bacteria</taxon>
        <taxon>Thermotogati</taxon>
        <taxon>Deinococcota</taxon>
        <taxon>Deinococci</taxon>
        <taxon>Deinococcales</taxon>
        <taxon>Deinococcaceae</taxon>
        <taxon>Deinococcus</taxon>
    </lineage>
</organism>
<feature type="transmembrane region" description="Helical" evidence="2">
    <location>
        <begin position="137"/>
        <end position="155"/>
    </location>
</feature>
<dbReference type="Proteomes" id="UP000552709">
    <property type="component" value="Unassembled WGS sequence"/>
</dbReference>
<accession>A0A7W8JYD5</accession>
<feature type="transmembrane region" description="Helical" evidence="2">
    <location>
        <begin position="515"/>
        <end position="534"/>
    </location>
</feature>
<feature type="transmembrane region" description="Helical" evidence="2">
    <location>
        <begin position="728"/>
        <end position="746"/>
    </location>
</feature>
<protein>
    <recommendedName>
        <fullName evidence="5">DUF2339 domain-containing protein</fullName>
    </recommendedName>
</protein>
<proteinExistence type="predicted"/>
<evidence type="ECO:0008006" key="5">
    <source>
        <dbReference type="Google" id="ProtNLM"/>
    </source>
</evidence>
<feature type="region of interest" description="Disordered" evidence="1">
    <location>
        <begin position="67"/>
        <end position="102"/>
    </location>
</feature>
<feature type="transmembrane region" description="Helical" evidence="2">
    <location>
        <begin position="399"/>
        <end position="419"/>
    </location>
</feature>
<comment type="caution">
    <text evidence="3">The sequence shown here is derived from an EMBL/GenBank/DDBJ whole genome shotgun (WGS) entry which is preliminary data.</text>
</comment>
<dbReference type="RefSeq" id="WP_184134293.1">
    <property type="nucleotide sequence ID" value="NZ_JACHFL010000009.1"/>
</dbReference>
<evidence type="ECO:0000313" key="3">
    <source>
        <dbReference type="EMBL" id="MBB5364218.1"/>
    </source>
</evidence>
<evidence type="ECO:0000313" key="4">
    <source>
        <dbReference type="Proteomes" id="UP000552709"/>
    </source>
</evidence>
<keyword evidence="2" id="KW-0812">Transmembrane</keyword>
<feature type="transmembrane region" description="Helical" evidence="2">
    <location>
        <begin position="239"/>
        <end position="256"/>
    </location>
</feature>
<feature type="transmembrane region" description="Helical" evidence="2">
    <location>
        <begin position="331"/>
        <end position="351"/>
    </location>
</feature>
<feature type="transmembrane region" description="Helical" evidence="2">
    <location>
        <begin position="431"/>
        <end position="453"/>
    </location>
</feature>
<keyword evidence="4" id="KW-1185">Reference proteome</keyword>
<dbReference type="AlphaFoldDB" id="A0A7W8JYD5"/>
<feature type="transmembrane region" description="Helical" evidence="2">
    <location>
        <begin position="112"/>
        <end position="130"/>
    </location>
</feature>
<feature type="transmembrane region" description="Helical" evidence="2">
    <location>
        <begin position="487"/>
        <end position="509"/>
    </location>
</feature>
<feature type="transmembrane region" description="Helical" evidence="2">
    <location>
        <begin position="372"/>
        <end position="393"/>
    </location>
</feature>
<evidence type="ECO:0000256" key="2">
    <source>
        <dbReference type="SAM" id="Phobius"/>
    </source>
</evidence>
<feature type="transmembrane region" description="Helical" evidence="2">
    <location>
        <begin position="573"/>
        <end position="606"/>
    </location>
</feature>
<feature type="transmembrane region" description="Helical" evidence="2">
    <location>
        <begin position="459"/>
        <end position="475"/>
    </location>
</feature>
<feature type="transmembrane region" description="Helical" evidence="2">
    <location>
        <begin position="803"/>
        <end position="823"/>
    </location>
</feature>
<evidence type="ECO:0000256" key="1">
    <source>
        <dbReference type="SAM" id="MobiDB-lite"/>
    </source>
</evidence>
<feature type="transmembrane region" description="Helical" evidence="2">
    <location>
        <begin position="214"/>
        <end position="233"/>
    </location>
</feature>
<reference evidence="3 4" key="1">
    <citation type="submission" date="2020-08" db="EMBL/GenBank/DDBJ databases">
        <title>Genomic Encyclopedia of Type Strains, Phase IV (KMG-IV): sequencing the most valuable type-strain genomes for metagenomic binning, comparative biology and taxonomic classification.</title>
        <authorList>
            <person name="Goeker M."/>
        </authorList>
    </citation>
    <scope>NUCLEOTIDE SEQUENCE [LARGE SCALE GENOMIC DNA]</scope>
    <source>
        <strain evidence="3 4">DSM 27939</strain>
    </source>
</reference>